<comment type="caution">
    <text evidence="1">The sequence shown here is derived from an EMBL/GenBank/DDBJ whole genome shotgun (WGS) entry which is preliminary data.</text>
</comment>
<gene>
    <name evidence="1" type="ORF">GCM10022278_07250</name>
</gene>
<dbReference type="Proteomes" id="UP001501337">
    <property type="component" value="Unassembled WGS sequence"/>
</dbReference>
<evidence type="ECO:0000313" key="1">
    <source>
        <dbReference type="EMBL" id="GAA3950670.1"/>
    </source>
</evidence>
<proteinExistence type="predicted"/>
<sequence>MALQTDMSVRQTAILERRQLTAGPPARPQCFMQGIQVLRSYCDI</sequence>
<protein>
    <submittedName>
        <fullName evidence="1">Uncharacterized protein</fullName>
    </submittedName>
</protein>
<reference evidence="2" key="1">
    <citation type="journal article" date="2019" name="Int. J. Syst. Evol. Microbiol.">
        <title>The Global Catalogue of Microorganisms (GCM) 10K type strain sequencing project: providing services to taxonomists for standard genome sequencing and annotation.</title>
        <authorList>
            <consortium name="The Broad Institute Genomics Platform"/>
            <consortium name="The Broad Institute Genome Sequencing Center for Infectious Disease"/>
            <person name="Wu L."/>
            <person name="Ma J."/>
        </authorList>
    </citation>
    <scope>NUCLEOTIDE SEQUENCE [LARGE SCALE GENOMIC DNA]</scope>
    <source>
        <strain evidence="2">JCM 17555</strain>
    </source>
</reference>
<accession>A0ABP7NN28</accession>
<dbReference type="EMBL" id="BAABBO010000001">
    <property type="protein sequence ID" value="GAA3950670.1"/>
    <property type="molecule type" value="Genomic_DNA"/>
</dbReference>
<keyword evidence="2" id="KW-1185">Reference proteome</keyword>
<organism evidence="1 2">
    <name type="scientific">Allohahella marinimesophila</name>
    <dbReference type="NCBI Taxonomy" id="1054972"/>
    <lineage>
        <taxon>Bacteria</taxon>
        <taxon>Pseudomonadati</taxon>
        <taxon>Pseudomonadota</taxon>
        <taxon>Gammaproteobacteria</taxon>
        <taxon>Oceanospirillales</taxon>
        <taxon>Hahellaceae</taxon>
        <taxon>Allohahella</taxon>
    </lineage>
</organism>
<evidence type="ECO:0000313" key="2">
    <source>
        <dbReference type="Proteomes" id="UP001501337"/>
    </source>
</evidence>
<name>A0ABP7NN28_9GAMM</name>